<dbReference type="SUPFAM" id="SSF81383">
    <property type="entry name" value="F-box domain"/>
    <property type="match status" value="1"/>
</dbReference>
<dbReference type="Proteomes" id="UP000011750">
    <property type="component" value="Chromosome A03"/>
</dbReference>
<feature type="domain" description="F-box associated beta-propeller type 3" evidence="3">
    <location>
        <begin position="80"/>
        <end position="362"/>
    </location>
</feature>
<evidence type="ECO:0000256" key="1">
    <source>
        <dbReference type="SAM" id="MobiDB-lite"/>
    </source>
</evidence>
<evidence type="ECO:0000313" key="5">
    <source>
        <dbReference type="Proteomes" id="UP000011750"/>
    </source>
</evidence>
<dbReference type="InterPro" id="IPR017451">
    <property type="entry name" value="F-box-assoc_interact_dom"/>
</dbReference>
<dbReference type="OrthoDB" id="1040490at2759"/>
<feature type="domain" description="F-box" evidence="2">
    <location>
        <begin position="25"/>
        <end position="64"/>
    </location>
</feature>
<dbReference type="Gramene" id="Bra000678.1">
    <property type="protein sequence ID" value="Bra000678.1-P"/>
    <property type="gene ID" value="Bra000678"/>
</dbReference>
<dbReference type="Pfam" id="PF00646">
    <property type="entry name" value="F-box"/>
    <property type="match status" value="1"/>
</dbReference>
<dbReference type="RefSeq" id="XP_018512837.1">
    <property type="nucleotide sequence ID" value="XM_018657321.1"/>
</dbReference>
<name>M4C900_BRACM</name>
<feature type="region of interest" description="Disordered" evidence="1">
    <location>
        <begin position="1"/>
        <end position="22"/>
    </location>
</feature>
<sequence length="392" mass="44730">MEQKKIHGSSSTHDDNNNNDRSLSIEHIPLDLMAEILSRQPAKSIGRSRSVSKLWSSITTTQGFIKSFAARSSESSQPCALLIFSKRDKLFVFSSPQKESYQFKIPRDGFLQRYDSVHGLVYLETSTQLMIWNPTMKRFFTLPEPEGSEGKYITGSLGYDPIDCKYKALCHLTGDKIGILTLGSQESWRILSQGFPSHSRRMSDCVICINGVIYYQCFSGLSLAHAIMSFHVRSEKFHLINYPSRDGCFFVSYEGRLALMLSSNGHSGIELWILVNAENHEWVYKHFPTPFLRQTFWVLRDMKLKGVTDEGEFIYVYTTFSIYTRRADVIDLSSDDWSEFIVIYFDPKKNSSRVVNFLGISIGDLKRLRVLGSELIEGLSVVPNHIESLMSL</sequence>
<evidence type="ECO:0000259" key="2">
    <source>
        <dbReference type="Pfam" id="PF00646"/>
    </source>
</evidence>
<dbReference type="InParanoid" id="M4C900"/>
<reference evidence="4" key="3">
    <citation type="submission" date="2023-03" db="UniProtKB">
        <authorList>
            <consortium name="EnsemblPlants"/>
        </authorList>
    </citation>
    <scope>IDENTIFICATION</scope>
    <source>
        <strain evidence="4">cv. Chiifu-401-42</strain>
    </source>
</reference>
<dbReference type="InterPro" id="IPR001810">
    <property type="entry name" value="F-box_dom"/>
</dbReference>
<dbReference type="KEGG" id="brp:103858517"/>
<evidence type="ECO:0000259" key="3">
    <source>
        <dbReference type="Pfam" id="PF08268"/>
    </source>
</evidence>
<evidence type="ECO:0000313" key="4">
    <source>
        <dbReference type="EnsemblPlants" id="Bra000678.1-P"/>
    </source>
</evidence>
<proteinExistence type="predicted"/>
<dbReference type="EnsemblPlants" id="Bra000678.1">
    <property type="protein sequence ID" value="Bra000678.1-P"/>
    <property type="gene ID" value="Bra000678"/>
</dbReference>
<dbReference type="InterPro" id="IPR013187">
    <property type="entry name" value="F-box-assoc_dom_typ3"/>
</dbReference>
<dbReference type="AlphaFoldDB" id="M4C900"/>
<evidence type="ECO:0008006" key="6">
    <source>
        <dbReference type="Google" id="ProtNLM"/>
    </source>
</evidence>
<dbReference type="HOGENOM" id="CLU_027176_8_0_1"/>
<reference evidence="4 5" key="2">
    <citation type="journal article" date="2018" name="Hortic Res">
        <title>Improved Brassica rapa reference genome by single-molecule sequencing and chromosome conformation capture technologies.</title>
        <authorList>
            <person name="Zhang L."/>
            <person name="Cai X."/>
            <person name="Wu J."/>
            <person name="Liu M."/>
            <person name="Grob S."/>
            <person name="Cheng F."/>
            <person name="Liang J."/>
            <person name="Cai C."/>
            <person name="Liu Z."/>
            <person name="Liu B."/>
            <person name="Wang F."/>
            <person name="Li S."/>
            <person name="Liu F."/>
            <person name="Li X."/>
            <person name="Cheng L."/>
            <person name="Yang W."/>
            <person name="Li M.H."/>
            <person name="Grossniklaus U."/>
            <person name="Zheng H."/>
            <person name="Wang X."/>
        </authorList>
    </citation>
    <scope>NUCLEOTIDE SEQUENCE [LARGE SCALE GENOMIC DNA]</scope>
    <source>
        <strain evidence="4 5">cv. Chiifu-401-42</strain>
    </source>
</reference>
<dbReference type="PANTHER" id="PTHR31111:SF54">
    <property type="entry name" value="F-BOX DOMAIN-CONTAINING PROTEIN"/>
    <property type="match status" value="1"/>
</dbReference>
<accession>M4C900</accession>
<keyword evidence="5" id="KW-1185">Reference proteome</keyword>
<dbReference type="OMA" id="VELWILE"/>
<dbReference type="NCBIfam" id="TIGR01640">
    <property type="entry name" value="F_box_assoc_1"/>
    <property type="match status" value="1"/>
</dbReference>
<dbReference type="FunCoup" id="M4C900">
    <property type="interactions" value="14"/>
</dbReference>
<dbReference type="PANTHER" id="PTHR31111">
    <property type="entry name" value="BNAA05G37150D PROTEIN-RELATED"/>
    <property type="match status" value="1"/>
</dbReference>
<dbReference type="InterPro" id="IPR036047">
    <property type="entry name" value="F-box-like_dom_sf"/>
</dbReference>
<dbReference type="GeneID" id="103858517"/>
<dbReference type="Pfam" id="PF08268">
    <property type="entry name" value="FBA_3"/>
    <property type="match status" value="1"/>
</dbReference>
<organism evidence="4 5">
    <name type="scientific">Brassica campestris</name>
    <name type="common">Field mustard</name>
    <dbReference type="NCBI Taxonomy" id="3711"/>
    <lineage>
        <taxon>Eukaryota</taxon>
        <taxon>Viridiplantae</taxon>
        <taxon>Streptophyta</taxon>
        <taxon>Embryophyta</taxon>
        <taxon>Tracheophyta</taxon>
        <taxon>Spermatophyta</taxon>
        <taxon>Magnoliopsida</taxon>
        <taxon>eudicotyledons</taxon>
        <taxon>Gunneridae</taxon>
        <taxon>Pentapetalae</taxon>
        <taxon>rosids</taxon>
        <taxon>malvids</taxon>
        <taxon>Brassicales</taxon>
        <taxon>Brassicaceae</taxon>
        <taxon>Brassiceae</taxon>
        <taxon>Brassica</taxon>
    </lineage>
</organism>
<protein>
    <recommendedName>
        <fullName evidence="6">F-box domain-containing protein</fullName>
    </recommendedName>
</protein>
<reference evidence="4 5" key="1">
    <citation type="journal article" date="2011" name="Nat. Genet.">
        <title>The genome of the mesopolyploid crop species Brassica rapa.</title>
        <authorList>
            <consortium name="Brassica rapa Genome Sequencing Project Consortium"/>
            <person name="Wang X."/>
            <person name="Wang H."/>
            <person name="Wang J."/>
            <person name="Sun R."/>
            <person name="Wu J."/>
            <person name="Liu S."/>
            <person name="Bai Y."/>
            <person name="Mun J.H."/>
            <person name="Bancroft I."/>
            <person name="Cheng F."/>
            <person name="Huang S."/>
            <person name="Li X."/>
            <person name="Hua W."/>
            <person name="Wang J."/>
            <person name="Wang X."/>
            <person name="Freeling M."/>
            <person name="Pires J.C."/>
            <person name="Paterson A.H."/>
            <person name="Chalhoub B."/>
            <person name="Wang B."/>
            <person name="Hayward A."/>
            <person name="Sharpe A.G."/>
            <person name="Park B.S."/>
            <person name="Weisshaar B."/>
            <person name="Liu B."/>
            <person name="Li B."/>
            <person name="Liu B."/>
            <person name="Tong C."/>
            <person name="Song C."/>
            <person name="Duran C."/>
            <person name="Peng C."/>
            <person name="Geng C."/>
            <person name="Koh C."/>
            <person name="Lin C."/>
            <person name="Edwards D."/>
            <person name="Mu D."/>
            <person name="Shen D."/>
            <person name="Soumpourou E."/>
            <person name="Li F."/>
            <person name="Fraser F."/>
            <person name="Conant G."/>
            <person name="Lassalle G."/>
            <person name="King G.J."/>
            <person name="Bonnema G."/>
            <person name="Tang H."/>
            <person name="Wang H."/>
            <person name="Belcram H."/>
            <person name="Zhou H."/>
            <person name="Hirakawa H."/>
            <person name="Abe H."/>
            <person name="Guo H."/>
            <person name="Wang H."/>
            <person name="Jin H."/>
            <person name="Parkin I.A."/>
            <person name="Batley J."/>
            <person name="Kim J.S."/>
            <person name="Just J."/>
            <person name="Li J."/>
            <person name="Xu J."/>
            <person name="Deng J."/>
            <person name="Kim J.A."/>
            <person name="Li J."/>
            <person name="Yu J."/>
            <person name="Meng J."/>
            <person name="Wang J."/>
            <person name="Min J."/>
            <person name="Poulain J."/>
            <person name="Wang J."/>
            <person name="Hatakeyama K."/>
            <person name="Wu K."/>
            <person name="Wang L."/>
            <person name="Fang L."/>
            <person name="Trick M."/>
            <person name="Links M.G."/>
            <person name="Zhao M."/>
            <person name="Jin M."/>
            <person name="Ramchiary N."/>
            <person name="Drou N."/>
            <person name="Berkman P.J."/>
            <person name="Cai Q."/>
            <person name="Huang Q."/>
            <person name="Li R."/>
            <person name="Tabata S."/>
            <person name="Cheng S."/>
            <person name="Zhang S."/>
            <person name="Zhang S."/>
            <person name="Huang S."/>
            <person name="Sato S."/>
            <person name="Sun S."/>
            <person name="Kwon S.J."/>
            <person name="Choi S.R."/>
            <person name="Lee T.H."/>
            <person name="Fan W."/>
            <person name="Zhao X."/>
            <person name="Tan X."/>
            <person name="Xu X."/>
            <person name="Wang Y."/>
            <person name="Qiu Y."/>
            <person name="Yin Y."/>
            <person name="Li Y."/>
            <person name="Du Y."/>
            <person name="Liao Y."/>
            <person name="Lim Y."/>
            <person name="Narusaka Y."/>
            <person name="Wang Y."/>
            <person name="Wang Z."/>
            <person name="Li Z."/>
            <person name="Wang Z."/>
            <person name="Xiong Z."/>
            <person name="Zhang Z."/>
        </authorList>
    </citation>
    <scope>NUCLEOTIDE SEQUENCE [LARGE SCALE GENOMIC DNA]</scope>
    <source>
        <strain evidence="4 5">cv. Chiifu-401-42</strain>
    </source>
</reference>